<evidence type="ECO:0000313" key="2">
    <source>
        <dbReference type="Proteomes" id="UP000292452"/>
    </source>
</evidence>
<dbReference type="GO" id="GO:0016874">
    <property type="term" value="F:ligase activity"/>
    <property type="evidence" value="ECO:0007669"/>
    <property type="project" value="UniProtKB-KW"/>
</dbReference>
<reference evidence="1 2" key="1">
    <citation type="submission" date="2019-02" db="EMBL/GenBank/DDBJ databases">
        <title>Draft Genome Sequence of Streptomyces sp. AM-2504, identified by 16S rRNA comparative analysis as a Streptomyces Kasugaensis strain.</title>
        <authorList>
            <person name="Napolioni V."/>
            <person name="Giuliodori A.M."/>
            <person name="Spurio R."/>
            <person name="Fabbretti A."/>
        </authorList>
    </citation>
    <scope>NUCLEOTIDE SEQUENCE [LARGE SCALE GENOMIC DNA]</scope>
    <source>
        <strain evidence="1 2">AM-2504</strain>
    </source>
</reference>
<dbReference type="EMBL" id="SIXH01000110">
    <property type="protein sequence ID" value="TBO58901.1"/>
    <property type="molecule type" value="Genomic_DNA"/>
</dbReference>
<keyword evidence="1" id="KW-0436">Ligase</keyword>
<sequence length="199" mass="22050">MADHWWWRPGWQQGSRFLTFHVTFQQAPSVHRLASAYRHALADVPGLDLVPDTWLHLTTQGLGFTDDISPDDVRAILDAAGERLADIPAFDLTLHRPEITPEAIRWEATPSGPPSAVRAALRDAIGSVWDTVPEAVDRFVPHISIAYSNGTGPTSPVQAALDAVEAEPATARIDRVELIVLNRDHRMYQWETHTPLSLG</sequence>
<accession>A0A4V2JIK5</accession>
<organism evidence="1 2">
    <name type="scientific">Streptomyces kasugaensis</name>
    <dbReference type="NCBI Taxonomy" id="1946"/>
    <lineage>
        <taxon>Bacteria</taxon>
        <taxon>Bacillati</taxon>
        <taxon>Actinomycetota</taxon>
        <taxon>Actinomycetes</taxon>
        <taxon>Kitasatosporales</taxon>
        <taxon>Streptomycetaceae</taxon>
        <taxon>Streptomyces</taxon>
    </lineage>
</organism>
<dbReference type="AlphaFoldDB" id="A0A4V2JIK5"/>
<dbReference type="SUPFAM" id="SSF55144">
    <property type="entry name" value="LigT-like"/>
    <property type="match status" value="1"/>
</dbReference>
<dbReference type="Proteomes" id="UP000292452">
    <property type="component" value="Unassembled WGS sequence"/>
</dbReference>
<dbReference type="Gene3D" id="3.90.1140.10">
    <property type="entry name" value="Cyclic phosphodiesterase"/>
    <property type="match status" value="1"/>
</dbReference>
<dbReference type="Pfam" id="PF13563">
    <property type="entry name" value="2_5_RNA_ligase2"/>
    <property type="match status" value="1"/>
</dbReference>
<evidence type="ECO:0000313" key="1">
    <source>
        <dbReference type="EMBL" id="TBO58901.1"/>
    </source>
</evidence>
<dbReference type="InterPro" id="IPR009097">
    <property type="entry name" value="Cyclic_Pdiesterase"/>
</dbReference>
<protein>
    <submittedName>
        <fullName evidence="1">2'-5' RNA ligase family protein</fullName>
    </submittedName>
</protein>
<proteinExistence type="predicted"/>
<comment type="caution">
    <text evidence="1">The sequence shown here is derived from an EMBL/GenBank/DDBJ whole genome shotgun (WGS) entry which is preliminary data.</text>
</comment>
<name>A0A4V2JIK5_STRKA</name>
<gene>
    <name evidence="1" type="ORF">EYS09_15070</name>
</gene>
<keyword evidence="2" id="KW-1185">Reference proteome</keyword>